<evidence type="ECO:0000313" key="11">
    <source>
        <dbReference type="Proteomes" id="UP001597295"/>
    </source>
</evidence>
<reference evidence="11" key="1">
    <citation type="journal article" date="2019" name="Int. J. Syst. Evol. Microbiol.">
        <title>The Global Catalogue of Microorganisms (GCM) 10K type strain sequencing project: providing services to taxonomists for standard genome sequencing and annotation.</title>
        <authorList>
            <consortium name="The Broad Institute Genomics Platform"/>
            <consortium name="The Broad Institute Genome Sequencing Center for Infectious Disease"/>
            <person name="Wu L."/>
            <person name="Ma J."/>
        </authorList>
    </citation>
    <scope>NUCLEOTIDE SEQUENCE [LARGE SCALE GENOMIC DNA]</scope>
    <source>
        <strain evidence="11">CGMCC 1.19062</strain>
    </source>
</reference>
<keyword evidence="3" id="KW-0645">Protease</keyword>
<feature type="domain" description="Methanolan biosynthesis EpsI" evidence="9">
    <location>
        <begin position="315"/>
        <end position="519"/>
    </location>
</feature>
<dbReference type="Pfam" id="PF11984">
    <property type="entry name" value="DUF3485"/>
    <property type="match status" value="1"/>
</dbReference>
<dbReference type="InterPro" id="IPR014263">
    <property type="entry name" value="Methanolan_biosynth_EpsI"/>
</dbReference>
<dbReference type="EMBL" id="JBHUIP010000016">
    <property type="protein sequence ID" value="MFD2265573.1"/>
    <property type="molecule type" value="Genomic_DNA"/>
</dbReference>
<evidence type="ECO:0000313" key="10">
    <source>
        <dbReference type="EMBL" id="MFD2265573.1"/>
    </source>
</evidence>
<evidence type="ECO:0000256" key="3">
    <source>
        <dbReference type="ARBA" id="ARBA00022670"/>
    </source>
</evidence>
<evidence type="ECO:0000259" key="9">
    <source>
        <dbReference type="Pfam" id="PF11984"/>
    </source>
</evidence>
<organism evidence="10 11">
    <name type="scientific">Lacibacterium aquatile</name>
    <dbReference type="NCBI Taxonomy" id="1168082"/>
    <lineage>
        <taxon>Bacteria</taxon>
        <taxon>Pseudomonadati</taxon>
        <taxon>Pseudomonadota</taxon>
        <taxon>Alphaproteobacteria</taxon>
        <taxon>Rhodospirillales</taxon>
        <taxon>Rhodospirillaceae</taxon>
    </lineage>
</organism>
<dbReference type="NCBIfam" id="TIGR02602">
    <property type="entry name" value="8TM_EpsH"/>
    <property type="match status" value="1"/>
</dbReference>
<evidence type="ECO:0000256" key="2">
    <source>
        <dbReference type="ARBA" id="ARBA00022475"/>
    </source>
</evidence>
<feature type="transmembrane region" description="Helical" evidence="8">
    <location>
        <begin position="104"/>
        <end position="132"/>
    </location>
</feature>
<name>A0ABW5DWQ9_9PROT</name>
<dbReference type="NCBIfam" id="TIGR04178">
    <property type="entry name" value="exo_archaeo"/>
    <property type="match status" value="1"/>
</dbReference>
<keyword evidence="2" id="KW-1003">Cell membrane</keyword>
<dbReference type="InterPro" id="IPR013426">
    <property type="entry name" value="EpsH-like"/>
</dbReference>
<keyword evidence="5 10" id="KW-0378">Hydrolase</keyword>
<keyword evidence="4 8" id="KW-0812">Transmembrane</keyword>
<dbReference type="Proteomes" id="UP001597295">
    <property type="component" value="Unassembled WGS sequence"/>
</dbReference>
<dbReference type="RefSeq" id="WP_379879051.1">
    <property type="nucleotide sequence ID" value="NZ_JBHUIP010000016.1"/>
</dbReference>
<feature type="transmembrane region" description="Helical" evidence="8">
    <location>
        <begin position="73"/>
        <end position="92"/>
    </location>
</feature>
<dbReference type="EC" id="3.4.22.-" evidence="10"/>
<evidence type="ECO:0000256" key="1">
    <source>
        <dbReference type="ARBA" id="ARBA00004651"/>
    </source>
</evidence>
<evidence type="ECO:0000256" key="7">
    <source>
        <dbReference type="ARBA" id="ARBA00023136"/>
    </source>
</evidence>
<dbReference type="Pfam" id="PF09721">
    <property type="entry name" value="Exosortase_EpsH"/>
    <property type="match status" value="1"/>
</dbReference>
<dbReference type="InterPro" id="IPR026392">
    <property type="entry name" value="Exo/Archaeosortase_dom"/>
</dbReference>
<evidence type="ECO:0000256" key="8">
    <source>
        <dbReference type="SAM" id="Phobius"/>
    </source>
</evidence>
<evidence type="ECO:0000256" key="5">
    <source>
        <dbReference type="ARBA" id="ARBA00022801"/>
    </source>
</evidence>
<feature type="transmembrane region" description="Helical" evidence="8">
    <location>
        <begin position="219"/>
        <end position="243"/>
    </location>
</feature>
<gene>
    <name evidence="10" type="primary">xrtD</name>
    <name evidence="10" type="ORF">ACFSM5_21905</name>
</gene>
<protein>
    <submittedName>
        <fullName evidence="10">VPLPA-CTERM-specific exosortase XrtD</fullName>
        <ecNumber evidence="10">3.4.22.-</ecNumber>
    </submittedName>
</protein>
<feature type="transmembrane region" description="Helical" evidence="8">
    <location>
        <begin position="255"/>
        <end position="279"/>
    </location>
</feature>
<dbReference type="NCBIfam" id="TIGR04152">
    <property type="entry name" value="exosort_VPLPA"/>
    <property type="match status" value="1"/>
</dbReference>
<proteinExistence type="predicted"/>
<sequence>MTGATSRQFPGGQLLLWAGLAGAIALLFAFKSSVGAMVDAWDQEEYSHGWIIPVLALLIAGSRLDALPDDGKVVRGFGGLACIGVALALLMIGDLSTIYTLSQYGLLLAVVGLVWAALGVRAVLVLAGPLIYLAFMVPLPQFLYQGLSAKLQLISSELGVAAMRMMGIGVFLEGNIIDLGRYKLEVAEACSGLRYLFPLISFSYLGMLLMKDAWWKRAVVLLSAVPITIVMNSARIAVIGLLVDRQGIAAAEGFIHLFEGWVVFVICVALLLLEIHLLLKIGTPGRFEPLSTLWPRSESLARISRGKVSRSLLIGIAALALAGVAVLLVAGRVETPPAHKPLIDFPTQMGSDWKGQERGLPPEALRVLHLTDYAQIDYRRPGDGGFVNFYLAYYASQRSGQAAHSPQACIPGGGWTIDRMEKRELADIPAAAGGALTVNEVLIVRGGERQLVFYWFEQRGTAMTSEYTVKASILMDALTRNRTDGALVRLNSLILPDETEQDARNRLTAFVKDAYPRIAAHVPR</sequence>
<accession>A0ABW5DWQ9</accession>
<feature type="transmembrane region" description="Helical" evidence="8">
    <location>
        <begin position="312"/>
        <end position="331"/>
    </location>
</feature>
<evidence type="ECO:0000256" key="4">
    <source>
        <dbReference type="ARBA" id="ARBA00022692"/>
    </source>
</evidence>
<keyword evidence="11" id="KW-1185">Reference proteome</keyword>
<dbReference type="GO" id="GO:0016787">
    <property type="term" value="F:hydrolase activity"/>
    <property type="evidence" value="ECO:0007669"/>
    <property type="project" value="UniProtKB-KW"/>
</dbReference>
<evidence type="ECO:0000256" key="6">
    <source>
        <dbReference type="ARBA" id="ARBA00022989"/>
    </source>
</evidence>
<keyword evidence="7 8" id="KW-0472">Membrane</keyword>
<dbReference type="InterPro" id="IPR026491">
    <property type="entry name" value="ExosortD_VPLPA"/>
</dbReference>
<feature type="transmembrane region" description="Helical" evidence="8">
    <location>
        <begin position="50"/>
        <end position="66"/>
    </location>
</feature>
<feature type="transmembrane region" description="Helical" evidence="8">
    <location>
        <begin position="12"/>
        <end position="30"/>
    </location>
</feature>
<dbReference type="InterPro" id="IPR019127">
    <property type="entry name" value="Exosortase"/>
</dbReference>
<comment type="subcellular location">
    <subcellularLocation>
        <location evidence="1">Cell membrane</location>
        <topology evidence="1">Multi-pass membrane protein</topology>
    </subcellularLocation>
</comment>
<dbReference type="NCBIfam" id="TIGR02914">
    <property type="entry name" value="EpsI_fam"/>
    <property type="match status" value="1"/>
</dbReference>
<comment type="caution">
    <text evidence="10">The sequence shown here is derived from an EMBL/GenBank/DDBJ whole genome shotgun (WGS) entry which is preliminary data.</text>
</comment>
<keyword evidence="6 8" id="KW-1133">Transmembrane helix</keyword>